<keyword evidence="7" id="KW-1185">Reference proteome</keyword>
<keyword evidence="5" id="KW-1133">Transmembrane helix</keyword>
<keyword evidence="5" id="KW-0472">Membrane</keyword>
<dbReference type="PANTHER" id="PTHR42877:SF10">
    <property type="entry name" value="L-ORNITHINE N(5)-OXYGENASE"/>
    <property type="match status" value="1"/>
</dbReference>
<dbReference type="OrthoDB" id="74360at2759"/>
<evidence type="ECO:0000313" key="6">
    <source>
        <dbReference type="EMBL" id="KAF9878989.1"/>
    </source>
</evidence>
<feature type="transmembrane region" description="Helical" evidence="5">
    <location>
        <begin position="518"/>
        <end position="538"/>
    </location>
</feature>
<name>A0A9P6IA19_9PEZI</name>
<evidence type="ECO:0000313" key="7">
    <source>
        <dbReference type="Proteomes" id="UP000781932"/>
    </source>
</evidence>
<dbReference type="GO" id="GO:0004499">
    <property type="term" value="F:N,N-dimethylaniline monooxygenase activity"/>
    <property type="evidence" value="ECO:0007669"/>
    <property type="project" value="InterPro"/>
</dbReference>
<gene>
    <name evidence="6" type="ORF">CkaCkLH20_03222</name>
</gene>
<keyword evidence="2" id="KW-0285">Flavoprotein</keyword>
<dbReference type="PANTHER" id="PTHR42877">
    <property type="entry name" value="L-ORNITHINE N(5)-MONOOXYGENASE-RELATED"/>
    <property type="match status" value="1"/>
</dbReference>
<reference evidence="6" key="2">
    <citation type="submission" date="2020-11" db="EMBL/GenBank/DDBJ databases">
        <title>Whole genome sequencing of Colletotrichum sp.</title>
        <authorList>
            <person name="Li H."/>
        </authorList>
    </citation>
    <scope>NUCLEOTIDE SEQUENCE</scope>
    <source>
        <strain evidence="6">CkLH20</strain>
    </source>
</reference>
<organism evidence="6 7">
    <name type="scientific">Colletotrichum karsti</name>
    <dbReference type="NCBI Taxonomy" id="1095194"/>
    <lineage>
        <taxon>Eukaryota</taxon>
        <taxon>Fungi</taxon>
        <taxon>Dikarya</taxon>
        <taxon>Ascomycota</taxon>
        <taxon>Pezizomycotina</taxon>
        <taxon>Sordariomycetes</taxon>
        <taxon>Hypocreomycetidae</taxon>
        <taxon>Glomerellales</taxon>
        <taxon>Glomerellaceae</taxon>
        <taxon>Colletotrichum</taxon>
        <taxon>Colletotrichum boninense species complex</taxon>
    </lineage>
</organism>
<keyword evidence="6" id="KW-0503">Monooxygenase</keyword>
<keyword evidence="5" id="KW-0812">Transmembrane</keyword>
<proteinExistence type="inferred from homology"/>
<evidence type="ECO:0000256" key="3">
    <source>
        <dbReference type="ARBA" id="ARBA00022827"/>
    </source>
</evidence>
<sequence>MYSDAEKVSHSLFACVGSGFAAIGLGATLKRWYGIDDIQFFERHSQLGGTWFANQYPGCACDVPSALYSFSFEQNPDWTQAMPSNSELWEYINGVAQKYDLVRRMAFDSLVQHCEWIEERARWRLTIHHSKSGTTYYHESQFLFAATGVLVHPRSIDVPGADTFKGRIAHTGRWSSDIDLEGKKVVLFGNGCTASQVVPAIVHKTKSLTQIVRTKHWIMPGLDSDLSPFMRKLMAWVPKVPALQRLMIFCVAENSFRGFRMTEDGKKFRAMQRYNSETYMRSAAPAKYHDILIPDFEVNCKRRIFDPGYLQSTHADNFTLTDEKPLEITPDGVKTERGFIEADVIILANGYETNKFATGINVVGREGETLETRWEALGGEGAYNTSAMAGFPNFFLLLGPNSVTGHTSTVMAIENGVNYALRVLKPVLEGRASAAMVKSEAEQQYVDEMQSALRNTVWNTGCGAWYTKKSKGTENQWNAMAYPYSQIHFWYRSFFPNWSHWEYSGRPNSTSRIQKRGFGGWMMILLAIIVGVVVLGIYGRDWLSSIAPSLPAMTGRPASFVPNYL</sequence>
<evidence type="ECO:0000256" key="1">
    <source>
        <dbReference type="ARBA" id="ARBA00010139"/>
    </source>
</evidence>
<reference evidence="6" key="1">
    <citation type="submission" date="2020-03" db="EMBL/GenBank/DDBJ databases">
        <authorList>
            <person name="He L."/>
        </authorList>
    </citation>
    <scope>NUCLEOTIDE SEQUENCE</scope>
    <source>
        <strain evidence="6">CkLH20</strain>
    </source>
</reference>
<comment type="similarity">
    <text evidence="1">Belongs to the FAD-binding monooxygenase family.</text>
</comment>
<dbReference type="Gene3D" id="3.50.50.60">
    <property type="entry name" value="FAD/NAD(P)-binding domain"/>
    <property type="match status" value="2"/>
</dbReference>
<evidence type="ECO:0000256" key="2">
    <source>
        <dbReference type="ARBA" id="ARBA00022630"/>
    </source>
</evidence>
<dbReference type="SUPFAM" id="SSF51905">
    <property type="entry name" value="FAD/NAD(P)-binding domain"/>
    <property type="match status" value="2"/>
</dbReference>
<dbReference type="InterPro" id="IPR020946">
    <property type="entry name" value="Flavin_mOase-like"/>
</dbReference>
<keyword evidence="3" id="KW-0274">FAD</keyword>
<dbReference type="GO" id="GO:0050660">
    <property type="term" value="F:flavin adenine dinucleotide binding"/>
    <property type="evidence" value="ECO:0007669"/>
    <property type="project" value="InterPro"/>
</dbReference>
<dbReference type="EMBL" id="JAATWM020000008">
    <property type="protein sequence ID" value="KAF9878989.1"/>
    <property type="molecule type" value="Genomic_DNA"/>
</dbReference>
<evidence type="ECO:0000256" key="4">
    <source>
        <dbReference type="ARBA" id="ARBA00023002"/>
    </source>
</evidence>
<dbReference type="GeneID" id="62159015"/>
<dbReference type="InterPro" id="IPR036188">
    <property type="entry name" value="FAD/NAD-bd_sf"/>
</dbReference>
<comment type="caution">
    <text evidence="6">The sequence shown here is derived from an EMBL/GenBank/DDBJ whole genome shotgun (WGS) entry which is preliminary data.</text>
</comment>
<dbReference type="InterPro" id="IPR051209">
    <property type="entry name" value="FAD-bind_Monooxygenase_sf"/>
</dbReference>
<dbReference type="Pfam" id="PF00743">
    <property type="entry name" value="FMO-like"/>
    <property type="match status" value="1"/>
</dbReference>
<protein>
    <submittedName>
        <fullName evidence="6">Monooxygenase</fullName>
    </submittedName>
</protein>
<dbReference type="RefSeq" id="XP_038748450.1">
    <property type="nucleotide sequence ID" value="XM_038885941.1"/>
</dbReference>
<accession>A0A9P6IA19</accession>
<dbReference type="GO" id="GO:0050661">
    <property type="term" value="F:NADP binding"/>
    <property type="evidence" value="ECO:0007669"/>
    <property type="project" value="InterPro"/>
</dbReference>
<dbReference type="Proteomes" id="UP000781932">
    <property type="component" value="Unassembled WGS sequence"/>
</dbReference>
<dbReference type="AlphaFoldDB" id="A0A9P6IA19"/>
<evidence type="ECO:0000256" key="5">
    <source>
        <dbReference type="SAM" id="Phobius"/>
    </source>
</evidence>
<keyword evidence="4" id="KW-0560">Oxidoreductase</keyword>